<keyword evidence="1" id="KW-0732">Signal</keyword>
<dbReference type="GeneID" id="87841260"/>
<gene>
    <name evidence="2" type="ORF">B0H64DRAFT_403460</name>
</gene>
<evidence type="ECO:0000313" key="2">
    <source>
        <dbReference type="EMBL" id="KAK3293091.1"/>
    </source>
</evidence>
<reference evidence="2" key="2">
    <citation type="submission" date="2023-06" db="EMBL/GenBank/DDBJ databases">
        <authorList>
            <consortium name="Lawrence Berkeley National Laboratory"/>
            <person name="Haridas S."/>
            <person name="Hensen N."/>
            <person name="Bonometti L."/>
            <person name="Westerberg I."/>
            <person name="Brannstrom I.O."/>
            <person name="Guillou S."/>
            <person name="Cros-Aarteil S."/>
            <person name="Calhoun S."/>
            <person name="Kuo A."/>
            <person name="Mondo S."/>
            <person name="Pangilinan J."/>
            <person name="Riley R."/>
            <person name="Labutti K."/>
            <person name="Andreopoulos B."/>
            <person name="Lipzen A."/>
            <person name="Chen C."/>
            <person name="Yanf M."/>
            <person name="Daum C."/>
            <person name="Ng V."/>
            <person name="Clum A."/>
            <person name="Steindorff A."/>
            <person name="Ohm R."/>
            <person name="Martin F."/>
            <person name="Silar P."/>
            <person name="Natvig D."/>
            <person name="Lalanne C."/>
            <person name="Gautier V."/>
            <person name="Ament-Velasquez S.L."/>
            <person name="Kruys A."/>
            <person name="Hutchinson M.I."/>
            <person name="Powell A.J."/>
            <person name="Barry K."/>
            <person name="Miller A.N."/>
            <person name="Grigoriev I.V."/>
            <person name="Debuchy R."/>
            <person name="Gladieux P."/>
            <person name="Thoren M.H."/>
            <person name="Johannesson H."/>
        </authorList>
    </citation>
    <scope>NUCLEOTIDE SEQUENCE</scope>
    <source>
        <strain evidence="2">CBS 168.71</strain>
    </source>
</reference>
<name>A0AAE0HCH6_9PEZI</name>
<accession>A0AAE0HCH6</accession>
<feature type="chain" id="PRO_5042004173" evidence="1">
    <location>
        <begin position="23"/>
        <end position="201"/>
    </location>
</feature>
<evidence type="ECO:0000313" key="3">
    <source>
        <dbReference type="Proteomes" id="UP001278766"/>
    </source>
</evidence>
<dbReference type="Proteomes" id="UP001278766">
    <property type="component" value="Unassembled WGS sequence"/>
</dbReference>
<proteinExistence type="predicted"/>
<dbReference type="AlphaFoldDB" id="A0AAE0HCH6"/>
<dbReference type="RefSeq" id="XP_062656605.1">
    <property type="nucleotide sequence ID" value="XM_062804312.1"/>
</dbReference>
<dbReference type="EMBL" id="JAUEPN010000006">
    <property type="protein sequence ID" value="KAK3293091.1"/>
    <property type="molecule type" value="Genomic_DNA"/>
</dbReference>
<evidence type="ECO:0000256" key="1">
    <source>
        <dbReference type="SAM" id="SignalP"/>
    </source>
</evidence>
<organism evidence="2 3">
    <name type="scientific">Chaetomium fimeti</name>
    <dbReference type="NCBI Taxonomy" id="1854472"/>
    <lineage>
        <taxon>Eukaryota</taxon>
        <taxon>Fungi</taxon>
        <taxon>Dikarya</taxon>
        <taxon>Ascomycota</taxon>
        <taxon>Pezizomycotina</taxon>
        <taxon>Sordariomycetes</taxon>
        <taxon>Sordariomycetidae</taxon>
        <taxon>Sordariales</taxon>
        <taxon>Chaetomiaceae</taxon>
        <taxon>Chaetomium</taxon>
    </lineage>
</organism>
<comment type="caution">
    <text evidence="2">The sequence shown here is derived from an EMBL/GenBank/DDBJ whole genome shotgun (WGS) entry which is preliminary data.</text>
</comment>
<protein>
    <submittedName>
        <fullName evidence="2">Uncharacterized protein</fullName>
    </submittedName>
</protein>
<feature type="signal peptide" evidence="1">
    <location>
        <begin position="1"/>
        <end position="22"/>
    </location>
</feature>
<keyword evidence="3" id="KW-1185">Reference proteome</keyword>
<reference evidence="2" key="1">
    <citation type="journal article" date="2023" name="Mol. Phylogenet. Evol.">
        <title>Genome-scale phylogeny and comparative genomics of the fungal order Sordariales.</title>
        <authorList>
            <person name="Hensen N."/>
            <person name="Bonometti L."/>
            <person name="Westerberg I."/>
            <person name="Brannstrom I.O."/>
            <person name="Guillou S."/>
            <person name="Cros-Aarteil S."/>
            <person name="Calhoun S."/>
            <person name="Haridas S."/>
            <person name="Kuo A."/>
            <person name="Mondo S."/>
            <person name="Pangilinan J."/>
            <person name="Riley R."/>
            <person name="LaButti K."/>
            <person name="Andreopoulos B."/>
            <person name="Lipzen A."/>
            <person name="Chen C."/>
            <person name="Yan M."/>
            <person name="Daum C."/>
            <person name="Ng V."/>
            <person name="Clum A."/>
            <person name="Steindorff A."/>
            <person name="Ohm R.A."/>
            <person name="Martin F."/>
            <person name="Silar P."/>
            <person name="Natvig D.O."/>
            <person name="Lalanne C."/>
            <person name="Gautier V."/>
            <person name="Ament-Velasquez S.L."/>
            <person name="Kruys A."/>
            <person name="Hutchinson M.I."/>
            <person name="Powell A.J."/>
            <person name="Barry K."/>
            <person name="Miller A.N."/>
            <person name="Grigoriev I.V."/>
            <person name="Debuchy R."/>
            <person name="Gladieux P."/>
            <person name="Hiltunen Thoren M."/>
            <person name="Johannesson H."/>
        </authorList>
    </citation>
    <scope>NUCLEOTIDE SEQUENCE</scope>
    <source>
        <strain evidence="2">CBS 168.71</strain>
    </source>
</reference>
<sequence length="201" mass="22412">MFIEVALVVVAAATFLKLVVKPQPEIMVETMDPPILTPYFDPPLERVSYGTWPGALVLGWPAKGGLYVLNAVSAVELEFLGYDRFKPVLRPDPADPDTAADEEAHCNKMRYLGADWWESEHAWSEYKRELPPGRLGEIIFATGWPAEGGVWILIDDEEIGGKKHAGMLFNAYTMEERCNIIKQLGGTFYANPKDCPSLDLP</sequence>